<keyword evidence="1" id="KW-0472">Membrane</keyword>
<dbReference type="InterPro" id="IPR057435">
    <property type="entry name" value="Lips"/>
</dbReference>
<dbReference type="Pfam" id="PF25228">
    <property type="entry name" value="Lips"/>
    <property type="match status" value="1"/>
</dbReference>
<name>A0A6B2KY87_9EUKA</name>
<dbReference type="AlphaFoldDB" id="A0A6B2KY87"/>
<proteinExistence type="predicted"/>
<reference evidence="2" key="1">
    <citation type="journal article" date="2020" name="J. Eukaryot. Microbiol.">
        <title>De novo Sequencing, Assembly and Annotation of the Transcriptome for the Free-Living Testate Amoeba Arcella intermedia.</title>
        <authorList>
            <person name="Ribeiro G.M."/>
            <person name="Porfirio-Sousa A.L."/>
            <person name="Maurer-Alcala X.X."/>
            <person name="Katz L.A."/>
            <person name="Lahr D.J.G."/>
        </authorList>
    </citation>
    <scope>NUCLEOTIDE SEQUENCE</scope>
</reference>
<dbReference type="PANTHER" id="PTHR37686:SF1">
    <property type="entry name" value="LD36006P"/>
    <property type="match status" value="1"/>
</dbReference>
<feature type="transmembrane region" description="Helical" evidence="1">
    <location>
        <begin position="264"/>
        <end position="283"/>
    </location>
</feature>
<accession>A0A6B2KY87</accession>
<keyword evidence="1" id="KW-0812">Transmembrane</keyword>
<keyword evidence="1" id="KW-1133">Transmembrane helix</keyword>
<evidence type="ECO:0000313" key="2">
    <source>
        <dbReference type="EMBL" id="NDV29733.1"/>
    </source>
</evidence>
<dbReference type="PANTHER" id="PTHR37686">
    <property type="entry name" value="LD36006P"/>
    <property type="match status" value="1"/>
</dbReference>
<evidence type="ECO:0000256" key="1">
    <source>
        <dbReference type="SAM" id="Phobius"/>
    </source>
</evidence>
<organism evidence="2">
    <name type="scientific">Arcella intermedia</name>
    <dbReference type="NCBI Taxonomy" id="1963864"/>
    <lineage>
        <taxon>Eukaryota</taxon>
        <taxon>Amoebozoa</taxon>
        <taxon>Tubulinea</taxon>
        <taxon>Elardia</taxon>
        <taxon>Arcellinida</taxon>
        <taxon>Sphaerothecina</taxon>
        <taxon>Arcellidae</taxon>
        <taxon>Arcella</taxon>
    </lineage>
</organism>
<feature type="transmembrane region" description="Helical" evidence="1">
    <location>
        <begin position="388"/>
        <end position="407"/>
    </location>
</feature>
<protein>
    <submittedName>
        <fullName evidence="2">Uncharacterized protein</fullName>
    </submittedName>
</protein>
<sequence length="757" mass="88856">MKVWELLFKNGEVANRLSEIFSEVERKWSMERVLFREEFIRGHKEDGLSEMELTKLLEDETIHLANERLLKAVERDEKLDWFHPLLPGFAVSYFRLFLMVENMSYVRQNEISEKTEEVRSRLKREYPIRSLIPAWLDFYVSKEVSQYFEATEKRKPPVLHQILQKAKEAKIQYFPYFLQKQIDFLDEQTSIENNLRSQQDPSNEYSLYAQIWNPKNWIIETHKSKGEITYSAKKWDEFKVSSSHLGWRWKSLGIRSWCWFKNGFYYTFIVAFLHGPLSLRALFTPSAYYPSKKLNKFTGKLETDTSTKVETFLSRIASVWASVDKSIDDFEKLPDEGILGKNVSRIFNRFWNYVVKGLGGTALLVVFFPAMCAISVVVSFVLSLYAPLWSPILSIIQWLWSILIYDFDYSYHLYPRTLPLFQVFFKFGILGIGQIAACLLLVFLHPQFALLLGALVVTRHSLRYIYDFTLYHVILKRLARVPAVDNFLARRTAGPGLRGDWFFQIETDIALIALQLYLESIEVNEYRARVQKKVMESSQRFTILEKEIFETFGLSFSSEHQSKRDVESRNLEILKLLEDKIDDYKKKIAITSNNNYPRNIKQTAQALAITIETGSKIVEEFYQQNIFYYMSQEEIKEFWAGKKLAEGDWVGLTRQHFNTIFQGSEPFTVPVDENNDFSLKVQHLNLSRFAKMIYDAKPRDDLDLVTANILLKTNNIPKIPQLALQTSPLRGLSFHPYHVDWYQQIKKLKEEQQSGFN</sequence>
<dbReference type="EMBL" id="GIBP01000764">
    <property type="protein sequence ID" value="NDV29733.1"/>
    <property type="molecule type" value="Transcribed_RNA"/>
</dbReference>
<feature type="transmembrane region" description="Helical" evidence="1">
    <location>
        <begin position="419"/>
        <end position="442"/>
    </location>
</feature>
<feature type="transmembrane region" description="Helical" evidence="1">
    <location>
        <begin position="358"/>
        <end position="382"/>
    </location>
</feature>